<feature type="transmembrane region" description="Helical" evidence="6">
    <location>
        <begin position="261"/>
        <end position="280"/>
    </location>
</feature>
<dbReference type="InterPro" id="IPR020846">
    <property type="entry name" value="MFS_dom"/>
</dbReference>
<dbReference type="GO" id="GO:0005886">
    <property type="term" value="C:plasma membrane"/>
    <property type="evidence" value="ECO:0007669"/>
    <property type="project" value="UniProtKB-SubCell"/>
</dbReference>
<keyword evidence="9" id="KW-1185">Reference proteome</keyword>
<reference evidence="8 9" key="1">
    <citation type="submission" date="2018-12" db="EMBL/GenBank/DDBJ databases">
        <title>Bacillus chawlae sp. nov., Bacillus glennii sp. nov., and Bacillus saganii sp. nov. Isolated from the Vehicle Assembly Building at Kennedy Space Center where the Viking Spacecraft were Assembled.</title>
        <authorList>
            <person name="Seuylemezian A."/>
            <person name="Vaishampayan P."/>
        </authorList>
    </citation>
    <scope>NUCLEOTIDE SEQUENCE [LARGE SCALE GENOMIC DNA]</scope>
    <source>
        <strain evidence="8 9">L5</strain>
    </source>
</reference>
<dbReference type="AlphaFoldDB" id="A0A433H7F2"/>
<gene>
    <name evidence="8" type="ORF">ELQ35_21950</name>
</gene>
<dbReference type="InterPro" id="IPR005829">
    <property type="entry name" value="Sugar_transporter_CS"/>
</dbReference>
<feature type="transmembrane region" description="Helical" evidence="6">
    <location>
        <begin position="85"/>
        <end position="104"/>
    </location>
</feature>
<evidence type="ECO:0000256" key="2">
    <source>
        <dbReference type="ARBA" id="ARBA00022448"/>
    </source>
</evidence>
<evidence type="ECO:0000313" key="9">
    <source>
        <dbReference type="Proteomes" id="UP000267430"/>
    </source>
</evidence>
<evidence type="ECO:0000256" key="1">
    <source>
        <dbReference type="ARBA" id="ARBA00004651"/>
    </source>
</evidence>
<feature type="transmembrane region" description="Helical" evidence="6">
    <location>
        <begin position="381"/>
        <end position="399"/>
    </location>
</feature>
<dbReference type="EMBL" id="RYZZ01000053">
    <property type="protein sequence ID" value="RUQ24232.1"/>
    <property type="molecule type" value="Genomic_DNA"/>
</dbReference>
<name>A0A433H7F2_9BACI</name>
<protein>
    <submittedName>
        <fullName evidence="8">MFS transporter</fullName>
    </submittedName>
</protein>
<dbReference type="GO" id="GO:0046943">
    <property type="term" value="F:carboxylic acid transmembrane transporter activity"/>
    <property type="evidence" value="ECO:0007669"/>
    <property type="project" value="TreeGrafter"/>
</dbReference>
<feature type="transmembrane region" description="Helical" evidence="6">
    <location>
        <begin position="20"/>
        <end position="45"/>
    </location>
</feature>
<feature type="transmembrane region" description="Helical" evidence="6">
    <location>
        <begin position="110"/>
        <end position="131"/>
    </location>
</feature>
<evidence type="ECO:0000256" key="3">
    <source>
        <dbReference type="ARBA" id="ARBA00022692"/>
    </source>
</evidence>
<comment type="subcellular location">
    <subcellularLocation>
        <location evidence="1">Cell membrane</location>
        <topology evidence="1">Multi-pass membrane protein</topology>
    </subcellularLocation>
</comment>
<feature type="transmembrane region" description="Helical" evidence="6">
    <location>
        <begin position="292"/>
        <end position="310"/>
    </location>
</feature>
<dbReference type="PROSITE" id="PS00217">
    <property type="entry name" value="SUGAR_TRANSPORT_2"/>
    <property type="match status" value="1"/>
</dbReference>
<evidence type="ECO:0000256" key="5">
    <source>
        <dbReference type="ARBA" id="ARBA00023136"/>
    </source>
</evidence>
<keyword evidence="3 6" id="KW-0812">Transmembrane</keyword>
<comment type="caution">
    <text evidence="8">The sequence shown here is derived from an EMBL/GenBank/DDBJ whole genome shotgun (WGS) entry which is preliminary data.</text>
</comment>
<dbReference type="Proteomes" id="UP000267430">
    <property type="component" value="Unassembled WGS sequence"/>
</dbReference>
<dbReference type="Gene3D" id="1.20.1250.20">
    <property type="entry name" value="MFS general substrate transporter like domains"/>
    <property type="match status" value="2"/>
</dbReference>
<evidence type="ECO:0000259" key="7">
    <source>
        <dbReference type="PROSITE" id="PS50850"/>
    </source>
</evidence>
<dbReference type="OrthoDB" id="9787026at2"/>
<evidence type="ECO:0000256" key="6">
    <source>
        <dbReference type="SAM" id="Phobius"/>
    </source>
</evidence>
<accession>A0A433H7F2</accession>
<feature type="domain" description="Major facilitator superfamily (MFS) profile" evidence="7">
    <location>
        <begin position="19"/>
        <end position="404"/>
    </location>
</feature>
<evidence type="ECO:0000256" key="4">
    <source>
        <dbReference type="ARBA" id="ARBA00022989"/>
    </source>
</evidence>
<sequence>MGEKTAPWYKEISRYQWKTLSVAVTGYALDAMDFLLYSTVIMLIISEFGITPGFAGLISSASLMAAVLGGYLFGVLSDFIGRSKALYITVIIYSIGTFMSGFSQDATQLLMWRILLGLGMGGEWGAGMALVNETWPSKHRMKAIGFVQAGWPIGYLVAVIISSIVVPHLGWRGLFMLGVVPAIIVGIMRLKMPEPPSWIETKKSEKINPVELFHRKYIKRTFILTLFTTGGLFGYYAGGTWLPTMIKGPAEEGGFASPELVLPLMLVMNMLGIISFPLYGYLVDRFGNQKSVISLCGITCAIGMGIMAFAGSNIGMLTIGLIMIGLFEAFFVSYGVTISESYPTRIRGTALGFVFNTGRLIGGQAPVMVGMLAITMGLSKAMIIGSAGFILVALVSLILPQRNLEQVESVSNDIQSHPKEAQI</sequence>
<dbReference type="PANTHER" id="PTHR23508:SF10">
    <property type="entry name" value="CARBOXYLIC ACID TRANSPORTER PROTEIN HOMOLOG"/>
    <property type="match status" value="1"/>
</dbReference>
<organism evidence="8 9">
    <name type="scientific">Peribacillus cavernae</name>
    <dbReference type="NCBI Taxonomy" id="1674310"/>
    <lineage>
        <taxon>Bacteria</taxon>
        <taxon>Bacillati</taxon>
        <taxon>Bacillota</taxon>
        <taxon>Bacilli</taxon>
        <taxon>Bacillales</taxon>
        <taxon>Bacillaceae</taxon>
        <taxon>Peribacillus</taxon>
    </lineage>
</organism>
<dbReference type="SUPFAM" id="SSF103473">
    <property type="entry name" value="MFS general substrate transporter"/>
    <property type="match status" value="1"/>
</dbReference>
<keyword evidence="5 6" id="KW-0472">Membrane</keyword>
<feature type="transmembrane region" description="Helical" evidence="6">
    <location>
        <begin position="316"/>
        <end position="338"/>
    </location>
</feature>
<keyword evidence="4 6" id="KW-1133">Transmembrane helix</keyword>
<feature type="transmembrane region" description="Helical" evidence="6">
    <location>
        <begin position="350"/>
        <end position="375"/>
    </location>
</feature>
<keyword evidence="2" id="KW-0813">Transport</keyword>
<dbReference type="PROSITE" id="PS50850">
    <property type="entry name" value="MFS"/>
    <property type="match status" value="1"/>
</dbReference>
<dbReference type="PANTHER" id="PTHR23508">
    <property type="entry name" value="CARBOXYLIC ACID TRANSPORTER PROTEIN HOMOLOG"/>
    <property type="match status" value="1"/>
</dbReference>
<feature type="transmembrane region" description="Helical" evidence="6">
    <location>
        <begin position="171"/>
        <end position="190"/>
    </location>
</feature>
<dbReference type="Pfam" id="PF07690">
    <property type="entry name" value="MFS_1"/>
    <property type="match status" value="1"/>
</dbReference>
<dbReference type="RefSeq" id="WP_126867307.1">
    <property type="nucleotide sequence ID" value="NZ_JAUSTX010000005.1"/>
</dbReference>
<feature type="transmembrane region" description="Helical" evidence="6">
    <location>
        <begin position="143"/>
        <end position="165"/>
    </location>
</feature>
<dbReference type="InterPro" id="IPR036259">
    <property type="entry name" value="MFS_trans_sf"/>
</dbReference>
<feature type="transmembrane region" description="Helical" evidence="6">
    <location>
        <begin position="51"/>
        <end position="73"/>
    </location>
</feature>
<evidence type="ECO:0000313" key="8">
    <source>
        <dbReference type="EMBL" id="RUQ24232.1"/>
    </source>
</evidence>
<dbReference type="InterPro" id="IPR011701">
    <property type="entry name" value="MFS"/>
</dbReference>
<feature type="transmembrane region" description="Helical" evidence="6">
    <location>
        <begin position="222"/>
        <end position="241"/>
    </location>
</feature>
<proteinExistence type="predicted"/>